<accession>A0AAF0JN40</accession>
<dbReference type="AlphaFoldDB" id="A0AAF0JN40"/>
<evidence type="ECO:0000259" key="2">
    <source>
        <dbReference type="Pfam" id="PF07786"/>
    </source>
</evidence>
<reference evidence="3" key="1">
    <citation type="submission" date="2022-01" db="EMBL/GenBank/DDBJ databases">
        <title>Complete genome of Methanomicrobium antiquum DSM 21220.</title>
        <authorList>
            <person name="Chen S.-C."/>
            <person name="You Y.-T."/>
            <person name="Zhou Y.-Z."/>
            <person name="Lai M.-C."/>
        </authorList>
    </citation>
    <scope>NUCLEOTIDE SEQUENCE</scope>
    <source>
        <strain evidence="3">DSM 21220</strain>
    </source>
</reference>
<dbReference type="KEGG" id="manq:L1994_02045"/>
<evidence type="ECO:0000313" key="4">
    <source>
        <dbReference type="Proteomes" id="UP001218895"/>
    </source>
</evidence>
<keyword evidence="4" id="KW-1185">Reference proteome</keyword>
<dbReference type="RefSeq" id="WP_278100034.1">
    <property type="nucleotide sequence ID" value="NZ_CP091092.1"/>
</dbReference>
<proteinExistence type="predicted"/>
<keyword evidence="1" id="KW-1133">Transmembrane helix</keyword>
<protein>
    <submittedName>
        <fullName evidence="3">DUF1624 domain-containing protein</fullName>
    </submittedName>
</protein>
<dbReference type="Proteomes" id="UP001218895">
    <property type="component" value="Chromosome"/>
</dbReference>
<keyword evidence="1" id="KW-0812">Transmembrane</keyword>
<feature type="transmembrane region" description="Helical" evidence="1">
    <location>
        <begin position="228"/>
        <end position="247"/>
    </location>
</feature>
<feature type="transmembrane region" description="Helical" evidence="1">
    <location>
        <begin position="89"/>
        <end position="109"/>
    </location>
</feature>
<sequence>MSDGIRDQGSRYLEIDGVRGIAILMMVIFHLVFDLGYFGIFPVSTSSGFWRYFGLSTASLFLLIVGVSFSLSYARTADMISGWQLYRKFLYRGAGIFALGILVTLGTWWYLGEGYVIFGILHLIGISIILAPFFYRFGASNLLTGGICILIGLAIGNITGPAWLLPLGIHPAPFWSVDYTPLFPWFGVVLIGMGVGSLLYPDGMRRFSLPFSLPGWSSVLEFAGKHSLVIYLVHQPIIILLLLVFTGKVPV</sequence>
<name>A0AAF0JN40_9EURY</name>
<feature type="transmembrane region" description="Helical" evidence="1">
    <location>
        <begin position="21"/>
        <end position="43"/>
    </location>
</feature>
<feature type="domain" description="Heparan-alpha-glucosaminide N-acetyltransferase catalytic" evidence="2">
    <location>
        <begin position="11"/>
        <end position="236"/>
    </location>
</feature>
<dbReference type="EMBL" id="CP091092">
    <property type="protein sequence ID" value="WFN37195.1"/>
    <property type="molecule type" value="Genomic_DNA"/>
</dbReference>
<feature type="transmembrane region" description="Helical" evidence="1">
    <location>
        <begin position="49"/>
        <end position="69"/>
    </location>
</feature>
<dbReference type="Pfam" id="PF07786">
    <property type="entry name" value="HGSNAT_cat"/>
    <property type="match status" value="1"/>
</dbReference>
<gene>
    <name evidence="3" type="ORF">L1994_02045</name>
</gene>
<feature type="transmembrane region" description="Helical" evidence="1">
    <location>
        <begin position="183"/>
        <end position="200"/>
    </location>
</feature>
<evidence type="ECO:0000256" key="1">
    <source>
        <dbReference type="SAM" id="Phobius"/>
    </source>
</evidence>
<organism evidence="3 4">
    <name type="scientific">Methanomicrobium antiquum</name>
    <dbReference type="NCBI Taxonomy" id="487686"/>
    <lineage>
        <taxon>Archaea</taxon>
        <taxon>Methanobacteriati</taxon>
        <taxon>Methanobacteriota</taxon>
        <taxon>Stenosarchaea group</taxon>
        <taxon>Methanomicrobia</taxon>
        <taxon>Methanomicrobiales</taxon>
        <taxon>Methanomicrobiaceae</taxon>
        <taxon>Methanomicrobium</taxon>
    </lineage>
</organism>
<evidence type="ECO:0000313" key="3">
    <source>
        <dbReference type="EMBL" id="WFN37195.1"/>
    </source>
</evidence>
<feature type="transmembrane region" description="Helical" evidence="1">
    <location>
        <begin position="142"/>
        <end position="163"/>
    </location>
</feature>
<keyword evidence="1" id="KW-0472">Membrane</keyword>
<dbReference type="GeneID" id="79949138"/>
<feature type="transmembrane region" description="Helical" evidence="1">
    <location>
        <begin position="115"/>
        <end position="135"/>
    </location>
</feature>
<dbReference type="InterPro" id="IPR012429">
    <property type="entry name" value="HGSNAT_cat"/>
</dbReference>